<accession>A0AAJ5NP08</accession>
<reference evidence="1 2" key="1">
    <citation type="submission" date="2018-12" db="EMBL/GenBank/DDBJ databases">
        <authorList>
            <consortium name="Pathogen Informatics"/>
        </authorList>
    </citation>
    <scope>NUCLEOTIDE SEQUENCE [LARGE SCALE GENOMIC DNA]</scope>
    <source>
        <strain evidence="2">NCTC 10904</strain>
    </source>
</reference>
<evidence type="ECO:0000313" key="2">
    <source>
        <dbReference type="Proteomes" id="UP000266918"/>
    </source>
</evidence>
<organism evidence="1 2">
    <name type="scientific">Streptococcus sanguinis</name>
    <dbReference type="NCBI Taxonomy" id="1305"/>
    <lineage>
        <taxon>Bacteria</taxon>
        <taxon>Bacillati</taxon>
        <taxon>Bacillota</taxon>
        <taxon>Bacilli</taxon>
        <taxon>Lactobacillales</taxon>
        <taxon>Streptococcaceae</taxon>
        <taxon>Streptococcus</taxon>
    </lineage>
</organism>
<name>A0AAJ5NP08_STRSA</name>
<proteinExistence type="predicted"/>
<dbReference type="Gene3D" id="1.10.510.10">
    <property type="entry name" value="Transferase(Phosphotransferase) domain 1"/>
    <property type="match status" value="1"/>
</dbReference>
<gene>
    <name evidence="1" type="primary">essB_3</name>
    <name evidence="1" type="ORF">NCTC10904_02057</name>
</gene>
<dbReference type="Proteomes" id="UP000266918">
    <property type="component" value="Chromosome"/>
</dbReference>
<dbReference type="AlphaFoldDB" id="A0AAJ5NP08"/>
<sequence>MTEVKRLELAQKMESLTFSEHNFKVPYIHPKNIFLQGSVVKILHFGFRRNYESYTLYFRDVSNELQGFGCLYSTTKNLILNY</sequence>
<dbReference type="EMBL" id="LR134002">
    <property type="protein sequence ID" value="VDY72771.1"/>
    <property type="molecule type" value="Genomic_DNA"/>
</dbReference>
<protein>
    <submittedName>
        <fullName evidence="1">ESAT-6/WXG100 secretion system protein</fullName>
    </submittedName>
</protein>
<evidence type="ECO:0000313" key="1">
    <source>
        <dbReference type="EMBL" id="VDY72771.1"/>
    </source>
</evidence>